<dbReference type="AlphaFoldDB" id="A0A4V2IW04"/>
<evidence type="ECO:0000259" key="4">
    <source>
        <dbReference type="Pfam" id="PF00535"/>
    </source>
</evidence>
<keyword evidence="3 5" id="KW-0808">Transferase</keyword>
<gene>
    <name evidence="5" type="ORF">EWU20_03830</name>
</gene>
<protein>
    <submittedName>
        <fullName evidence="5">Glycosyltransferase</fullName>
    </submittedName>
</protein>
<keyword evidence="2" id="KW-0328">Glycosyltransferase</keyword>
<sequence length="296" mass="34101">MEESIQFFPASQVPANPYFSILIPSWNNLAYLQLCIAAIRKHSTTSFEIILHLNEANDGSKEWVESQKDIAFSYSPINVGVCYAMNAMVKLARADYFLYLNDDMYVLPHWDGFLKEEIESIGHTEFFLSATAIEPKAQSACSIQADFGRSLATFEEARLLETYESFPFADWQGATWPPNVVHRSLWDKVGGYSNEFTPGMYSDPDFSMKCWQAGVRLFKGISRSRVYHFGSISVKRVKQNKGYYQFIRKWGMTSSTLSKYYLRRGDTFDGPLVQRPIPLTVHLKNLYYRLSLPFRK</sequence>
<dbReference type="Proteomes" id="UP000293583">
    <property type="component" value="Unassembled WGS sequence"/>
</dbReference>
<proteinExistence type="inferred from homology"/>
<evidence type="ECO:0000313" key="5">
    <source>
        <dbReference type="EMBL" id="TBH74275.1"/>
    </source>
</evidence>
<feature type="domain" description="Glycosyltransferase 2-like" evidence="4">
    <location>
        <begin position="20"/>
        <end position="121"/>
    </location>
</feature>
<evidence type="ECO:0000313" key="6">
    <source>
        <dbReference type="Proteomes" id="UP000293583"/>
    </source>
</evidence>
<evidence type="ECO:0000256" key="1">
    <source>
        <dbReference type="ARBA" id="ARBA00006739"/>
    </source>
</evidence>
<dbReference type="Gene3D" id="3.90.550.10">
    <property type="entry name" value="Spore Coat Polysaccharide Biosynthesis Protein SpsA, Chain A"/>
    <property type="match status" value="1"/>
</dbReference>
<reference evidence="5 6" key="1">
    <citation type="submission" date="2019-02" db="EMBL/GenBank/DDBJ databases">
        <title>Genome of a new Bacteroidetes strain.</title>
        <authorList>
            <person name="Pitt A."/>
        </authorList>
    </citation>
    <scope>NUCLEOTIDE SEQUENCE [LARGE SCALE GENOMIC DNA]</scope>
    <source>
        <strain evidence="5 6">103A-SOEBACH</strain>
    </source>
</reference>
<dbReference type="Pfam" id="PF00535">
    <property type="entry name" value="Glycos_transf_2"/>
    <property type="match status" value="1"/>
</dbReference>
<dbReference type="PANTHER" id="PTHR43179:SF12">
    <property type="entry name" value="GALACTOFURANOSYLTRANSFERASE GLFT2"/>
    <property type="match status" value="1"/>
</dbReference>
<dbReference type="InterPro" id="IPR029044">
    <property type="entry name" value="Nucleotide-diphossugar_trans"/>
</dbReference>
<comment type="similarity">
    <text evidence="1">Belongs to the glycosyltransferase 2 family.</text>
</comment>
<organism evidence="5 6">
    <name type="scientific">Aquirufa antheringensis</name>
    <dbReference type="NCBI Taxonomy" id="2516559"/>
    <lineage>
        <taxon>Bacteria</taxon>
        <taxon>Pseudomonadati</taxon>
        <taxon>Bacteroidota</taxon>
        <taxon>Cytophagia</taxon>
        <taxon>Cytophagales</taxon>
        <taxon>Flectobacillaceae</taxon>
        <taxon>Aquirufa</taxon>
    </lineage>
</organism>
<dbReference type="PANTHER" id="PTHR43179">
    <property type="entry name" value="RHAMNOSYLTRANSFERASE WBBL"/>
    <property type="match status" value="1"/>
</dbReference>
<keyword evidence="6" id="KW-1185">Reference proteome</keyword>
<dbReference type="OrthoDB" id="8936324at2"/>
<evidence type="ECO:0000256" key="2">
    <source>
        <dbReference type="ARBA" id="ARBA00022676"/>
    </source>
</evidence>
<dbReference type="RefSeq" id="WP_130922782.1">
    <property type="nucleotide sequence ID" value="NZ_JAANOO010000003.1"/>
</dbReference>
<accession>A0A4V2IW04</accession>
<dbReference type="GO" id="GO:0016757">
    <property type="term" value="F:glycosyltransferase activity"/>
    <property type="evidence" value="ECO:0007669"/>
    <property type="project" value="UniProtKB-KW"/>
</dbReference>
<comment type="caution">
    <text evidence="5">The sequence shown here is derived from an EMBL/GenBank/DDBJ whole genome shotgun (WGS) entry which is preliminary data.</text>
</comment>
<name>A0A4V2IW04_9BACT</name>
<dbReference type="SUPFAM" id="SSF53448">
    <property type="entry name" value="Nucleotide-diphospho-sugar transferases"/>
    <property type="match status" value="1"/>
</dbReference>
<dbReference type="InterPro" id="IPR001173">
    <property type="entry name" value="Glyco_trans_2-like"/>
</dbReference>
<dbReference type="EMBL" id="SEWY01000002">
    <property type="protein sequence ID" value="TBH74275.1"/>
    <property type="molecule type" value="Genomic_DNA"/>
</dbReference>
<evidence type="ECO:0000256" key="3">
    <source>
        <dbReference type="ARBA" id="ARBA00022679"/>
    </source>
</evidence>